<feature type="compositionally biased region" description="Acidic residues" evidence="2">
    <location>
        <begin position="1008"/>
        <end position="1018"/>
    </location>
</feature>
<dbReference type="PANTHER" id="PTHR36812">
    <property type="entry name" value="NEUROFILAMENT TRIPLET M PROTEIN-LIKE PROTEIN"/>
    <property type="match status" value="1"/>
</dbReference>
<feature type="compositionally biased region" description="Basic residues" evidence="2">
    <location>
        <begin position="681"/>
        <end position="691"/>
    </location>
</feature>
<keyword evidence="4" id="KW-1185">Reference proteome</keyword>
<feature type="compositionally biased region" description="Basic residues" evidence="2">
    <location>
        <begin position="1041"/>
        <end position="1054"/>
    </location>
</feature>
<feature type="compositionally biased region" description="Low complexity" evidence="2">
    <location>
        <begin position="876"/>
        <end position="893"/>
    </location>
</feature>
<proteinExistence type="predicted"/>
<reference evidence="3 4" key="1">
    <citation type="submission" date="2024-09" db="EMBL/GenBank/DDBJ databases">
        <title>T2T genomes of carrot and Alternaria dauci and their utility for understanding host-pathogen interaction during carrot leaf blight disease.</title>
        <authorList>
            <person name="Liu W."/>
            <person name="Xu S."/>
            <person name="Ou C."/>
            <person name="Liu X."/>
            <person name="Zhuang F."/>
            <person name="Deng X.W."/>
        </authorList>
    </citation>
    <scope>NUCLEOTIDE SEQUENCE [LARGE SCALE GENOMIC DNA]</scope>
    <source>
        <strain evidence="3 4">A2016</strain>
    </source>
</reference>
<evidence type="ECO:0000313" key="4">
    <source>
        <dbReference type="Proteomes" id="UP001578633"/>
    </source>
</evidence>
<evidence type="ECO:0000313" key="3">
    <source>
        <dbReference type="EMBL" id="KAL1796672.1"/>
    </source>
</evidence>
<feature type="compositionally biased region" description="Basic residues" evidence="2">
    <location>
        <begin position="1098"/>
        <end position="1113"/>
    </location>
</feature>
<feature type="compositionally biased region" description="Polar residues" evidence="2">
    <location>
        <begin position="973"/>
        <end position="998"/>
    </location>
</feature>
<gene>
    <name evidence="3" type="ORF">ACET3X_005212</name>
</gene>
<evidence type="ECO:0008006" key="5">
    <source>
        <dbReference type="Google" id="ProtNLM"/>
    </source>
</evidence>
<accession>A0ABR3UJN6</accession>
<feature type="compositionally biased region" description="Basic and acidic residues" evidence="2">
    <location>
        <begin position="1020"/>
        <end position="1036"/>
    </location>
</feature>
<comment type="caution">
    <text evidence="3">The sequence shown here is derived from an EMBL/GenBank/DDBJ whole genome shotgun (WGS) entry which is preliminary data.</text>
</comment>
<feature type="compositionally biased region" description="Basic and acidic residues" evidence="2">
    <location>
        <begin position="546"/>
        <end position="564"/>
    </location>
</feature>
<dbReference type="PANTHER" id="PTHR36812:SF9">
    <property type="entry name" value="MYB-LIKE PROTEIN X ISOFORM X1"/>
    <property type="match status" value="1"/>
</dbReference>
<name>A0ABR3UJN6_9PLEO</name>
<feature type="compositionally biased region" description="Basic and acidic residues" evidence="2">
    <location>
        <begin position="716"/>
        <end position="787"/>
    </location>
</feature>
<feature type="coiled-coil region" evidence="1">
    <location>
        <begin position="412"/>
        <end position="442"/>
    </location>
</feature>
<dbReference type="EMBL" id="JBHGVX010000004">
    <property type="protein sequence ID" value="KAL1796672.1"/>
    <property type="molecule type" value="Genomic_DNA"/>
</dbReference>
<protein>
    <recommendedName>
        <fullName evidence="5">MBD domain-containing protein</fullName>
    </recommendedName>
</protein>
<dbReference type="RefSeq" id="XP_069307256.1">
    <property type="nucleotide sequence ID" value="XM_069451392.1"/>
</dbReference>
<dbReference type="Proteomes" id="UP001578633">
    <property type="component" value="Chromosome 4"/>
</dbReference>
<sequence length="1121" mass="125640">MIQKYQPVPTLSMDQGRNYKEPTADRLKEAYAWLNTTFTWRPIFDWDYFVTSGMESLEGNLDVAFSGIRQQYKLGNTTKSTNEMLLGEVSKQFQIMRDAGIPIHLLLGRRNPDESSLYWGWPYNSEMWEQSLKAPLDAGLAPVAAHIDTLSVFYDLRNPLGEQRLEEIDKRQPYLRPEAYCPRPNDPWLSTKDSVFKKQWQDRPSRISKRKIQKTANKKTIGKQPHILLASNLDSCPPVGEYADEHSYDDPETNKSIPETLHQVARRAAFEREAVGWHRFWTEYAPQMTNLKELQVRMPRNFDSVGSWSLRQLLNPKKTWVMFSYADERGHMQTRQDLLQYVADHPKLHMHASQEKIWPAGRFVRRNWTLWTPEPTDATIVALHRGISEVECPTTQPSANNKSTGLHKIKSLAGEKREKEELEKAIKQARETARKEKRLEASLPLPSSEDLVEDSPAVIPRSEDIERRLTGTYGRHIRRVAQRTWRTEMRGQIEQLEDATIIQDVLRNTGKLLRKRMQNFRPEEVFTPCDRTERANGLDFVKHATDYATEERKRRGEVVQEHAGRTGKPSPKSPSTNTTPGTLPCGPQQPLTSPVGKSPEKSSSDSTSSDESDPGPTRFTPAMPIKQITATRTVTTQQGSEFVLTSQTTQTTQTQQEASIARQNMLAQQLASNLAAGPHQKNSKSGKKANKKSNEGKRATHKTLEGFGTEFAQHTPNEKAGEEKKKAKEQAAEKRRLVEEKEAAVAKAEAEEKARIVAENKAVEEKKKSDEAKKQNAEIKRQVEEVKAAAAKKVANEKAAREEAEQKAHDVKKQAAAEKKELTKQADAEEKKAKDDVAAARKKAKDDMADEKKRIAAKEAARKEAEQKAADDAAEATEIAAAKAKEAAATIKAVNNEKTPDIVPTIEDTLPGKPTKKPTKKPAKKPTKSSKTLKEESPKTPKGKKRKQPSPDPPDDDAVNESKPAKKPCPSKEASTVSTPARRSARLRTQTPAKTPTPQVEFPSDVSVTEESEYDSEVGGEQKKGKKEPEVGDDYKPPGSTKKRTPTKGARAVRGKAMGSKAATPVKGRGKGRKRAAEEEEEDEGDEEDEEVEEIVKKKPTKKSVKKPARKKAKTDDQVNG</sequence>
<evidence type="ECO:0000256" key="1">
    <source>
        <dbReference type="SAM" id="Coils"/>
    </source>
</evidence>
<feature type="compositionally biased region" description="Acidic residues" evidence="2">
    <location>
        <begin position="1078"/>
        <end position="1093"/>
    </location>
</feature>
<feature type="compositionally biased region" description="Basic and acidic residues" evidence="2">
    <location>
        <begin position="794"/>
        <end position="871"/>
    </location>
</feature>
<evidence type="ECO:0000256" key="2">
    <source>
        <dbReference type="SAM" id="MobiDB-lite"/>
    </source>
</evidence>
<feature type="compositionally biased region" description="Low complexity" evidence="2">
    <location>
        <begin position="566"/>
        <end position="582"/>
    </location>
</feature>
<dbReference type="GeneID" id="96085534"/>
<organism evidence="3 4">
    <name type="scientific">Alternaria dauci</name>
    <dbReference type="NCBI Taxonomy" id="48095"/>
    <lineage>
        <taxon>Eukaryota</taxon>
        <taxon>Fungi</taxon>
        <taxon>Dikarya</taxon>
        <taxon>Ascomycota</taxon>
        <taxon>Pezizomycotina</taxon>
        <taxon>Dothideomycetes</taxon>
        <taxon>Pleosporomycetidae</taxon>
        <taxon>Pleosporales</taxon>
        <taxon>Pleosporineae</taxon>
        <taxon>Pleosporaceae</taxon>
        <taxon>Alternaria</taxon>
        <taxon>Alternaria sect. Porri</taxon>
    </lineage>
</organism>
<feature type="compositionally biased region" description="Basic residues" evidence="2">
    <location>
        <begin position="914"/>
        <end position="928"/>
    </location>
</feature>
<feature type="region of interest" description="Disordered" evidence="2">
    <location>
        <begin position="669"/>
        <end position="1121"/>
    </location>
</feature>
<feature type="region of interest" description="Disordered" evidence="2">
    <location>
        <begin position="546"/>
        <end position="626"/>
    </location>
</feature>
<feature type="compositionally biased region" description="Basic and acidic residues" evidence="2">
    <location>
        <begin position="692"/>
        <end position="704"/>
    </location>
</feature>
<keyword evidence="1" id="KW-0175">Coiled coil</keyword>